<protein>
    <submittedName>
        <fullName evidence="3">Peptidase aspartic domain-containing partial</fullName>
    </submittedName>
</protein>
<gene>
    <name evidence="3" type="ORF">LENED_007827</name>
</gene>
<evidence type="ECO:0000259" key="2">
    <source>
        <dbReference type="Pfam" id="PF03732"/>
    </source>
</evidence>
<reference evidence="3 4" key="1">
    <citation type="submission" date="2016-08" db="EMBL/GenBank/DDBJ databases">
        <authorList>
            <consortium name="Lentinula edodes genome sequencing consortium"/>
            <person name="Sakamoto Y."/>
            <person name="Nakade K."/>
            <person name="Sato S."/>
            <person name="Yoshida Y."/>
            <person name="Miyazaki K."/>
            <person name="Natsume S."/>
            <person name="Konno N."/>
        </authorList>
    </citation>
    <scope>NUCLEOTIDE SEQUENCE [LARGE SCALE GENOMIC DNA]</scope>
    <source>
        <strain evidence="3 4">NBRC 111202</strain>
    </source>
</reference>
<feature type="compositionally biased region" description="Low complexity" evidence="1">
    <location>
        <begin position="321"/>
        <end position="338"/>
    </location>
</feature>
<feature type="region of interest" description="Disordered" evidence="1">
    <location>
        <begin position="320"/>
        <end position="346"/>
    </location>
</feature>
<dbReference type="Proteomes" id="UP000188533">
    <property type="component" value="Unassembled WGS sequence"/>
</dbReference>
<reference evidence="3 4" key="2">
    <citation type="submission" date="2017-02" db="EMBL/GenBank/DDBJ databases">
        <title>A genome survey and senescence transcriptome analysis in Lentinula edodes.</title>
        <authorList>
            <person name="Sakamoto Y."/>
            <person name="Nakade K."/>
            <person name="Sato S."/>
            <person name="Yoshida Y."/>
            <person name="Miyazaki K."/>
            <person name="Natsume S."/>
            <person name="Konno N."/>
        </authorList>
    </citation>
    <scope>NUCLEOTIDE SEQUENCE [LARGE SCALE GENOMIC DNA]</scope>
    <source>
        <strain evidence="3 4">NBRC 111202</strain>
    </source>
</reference>
<comment type="caution">
    <text evidence="3">The sequence shown here is derived from an EMBL/GenBank/DDBJ whole genome shotgun (WGS) entry which is preliminary data.</text>
</comment>
<evidence type="ECO:0000256" key="1">
    <source>
        <dbReference type="SAM" id="MobiDB-lite"/>
    </source>
</evidence>
<organism evidence="3 4">
    <name type="scientific">Lentinula edodes</name>
    <name type="common">Shiitake mushroom</name>
    <name type="synonym">Lentinus edodes</name>
    <dbReference type="NCBI Taxonomy" id="5353"/>
    <lineage>
        <taxon>Eukaryota</taxon>
        <taxon>Fungi</taxon>
        <taxon>Dikarya</taxon>
        <taxon>Basidiomycota</taxon>
        <taxon>Agaricomycotina</taxon>
        <taxon>Agaricomycetes</taxon>
        <taxon>Agaricomycetidae</taxon>
        <taxon>Agaricales</taxon>
        <taxon>Marasmiineae</taxon>
        <taxon>Omphalotaceae</taxon>
        <taxon>Lentinula</taxon>
    </lineage>
</organism>
<evidence type="ECO:0000313" key="4">
    <source>
        <dbReference type="Proteomes" id="UP000188533"/>
    </source>
</evidence>
<evidence type="ECO:0000313" key="3">
    <source>
        <dbReference type="EMBL" id="GAW05937.1"/>
    </source>
</evidence>
<accession>A0A1Q3EFE7</accession>
<sequence length="406" mass="45270">MDQNQNQNPWDPNAGSTAPSSVSSIPPSPSPTSLDDVLRAVLSGQSEMRRELQSFRSTVITEFAKYEGRVQQVEAQSLELHQTTKAHSEELSRVRGELSSISEHLVTPTNHETAIQALQAELAALRTQISSNSTALTVSGRPAHNPRMPADSSYDGKTQDGAAEFIRRIEVHSQQVSFSSDRAKILFAMGYLTGEASKWADPFVEDAEDAGSNWDEWRTLFLHQFGDIDPENTASSELRALRQNSSSLSQHISNFRSIFNRLSPADKQTKLVHDILKDSLRDDIQKHLVGWRGTTAKELVDRLNEIEPDLKRLRQRKYIHSTQSTTNPSPIPTPIATYTPPPRRDPNAMDVDALRRLREEKAKLRCKICGGIGHLDAHCSTRRVARVETLVKEGLLPAEDARPGFV</sequence>
<keyword evidence="4" id="KW-1185">Reference proteome</keyword>
<name>A0A1Q3EFE7_LENED</name>
<proteinExistence type="predicted"/>
<dbReference type="EMBL" id="BDGU01000287">
    <property type="protein sequence ID" value="GAW05937.1"/>
    <property type="molecule type" value="Genomic_DNA"/>
</dbReference>
<dbReference type="InterPro" id="IPR005162">
    <property type="entry name" value="Retrotrans_gag_dom"/>
</dbReference>
<feature type="region of interest" description="Disordered" evidence="1">
    <location>
        <begin position="1"/>
        <end position="35"/>
    </location>
</feature>
<feature type="region of interest" description="Disordered" evidence="1">
    <location>
        <begin position="135"/>
        <end position="157"/>
    </location>
</feature>
<feature type="compositionally biased region" description="Low complexity" evidence="1">
    <location>
        <begin position="16"/>
        <end position="25"/>
    </location>
</feature>
<dbReference type="AlphaFoldDB" id="A0A1Q3EFE7"/>
<dbReference type="Pfam" id="PF03732">
    <property type="entry name" value="Retrotrans_gag"/>
    <property type="match status" value="1"/>
</dbReference>
<feature type="domain" description="Retrotransposon gag" evidence="2">
    <location>
        <begin position="188"/>
        <end position="269"/>
    </location>
</feature>